<protein>
    <submittedName>
        <fullName evidence="1">Uncharacterized protein</fullName>
    </submittedName>
</protein>
<organism evidence="1 2">
    <name type="scientific">Ovis ammon polii x Ovis aries</name>
    <dbReference type="NCBI Taxonomy" id="2918886"/>
    <lineage>
        <taxon>Eukaryota</taxon>
        <taxon>Metazoa</taxon>
        <taxon>Chordata</taxon>
        <taxon>Craniata</taxon>
        <taxon>Vertebrata</taxon>
        <taxon>Euteleostomi</taxon>
        <taxon>Mammalia</taxon>
        <taxon>Eutheria</taxon>
        <taxon>Laurasiatheria</taxon>
        <taxon>Artiodactyla</taxon>
        <taxon>Ruminantia</taxon>
        <taxon>Pecora</taxon>
        <taxon>Bovidae</taxon>
        <taxon>Caprinae</taxon>
        <taxon>Ovis</taxon>
    </lineage>
</organism>
<gene>
    <name evidence="1" type="ORF">MJG53_000951</name>
</gene>
<name>A0ACB9VJI5_9CETA</name>
<reference evidence="1" key="1">
    <citation type="submission" date="2022-03" db="EMBL/GenBank/DDBJ databases">
        <title>Genomic analyses of argali, domestic sheep and their hybrids provide insights into chromosomal evolution, heterosis and genetic basis of agronomic traits.</title>
        <authorList>
            <person name="Li M."/>
        </authorList>
    </citation>
    <scope>NUCLEOTIDE SEQUENCE</scope>
    <source>
        <strain evidence="1">F1 hybrid</strain>
    </source>
</reference>
<evidence type="ECO:0000313" key="1">
    <source>
        <dbReference type="EMBL" id="KAI4589902.1"/>
    </source>
</evidence>
<proteinExistence type="predicted"/>
<evidence type="ECO:0000313" key="2">
    <source>
        <dbReference type="Proteomes" id="UP001057279"/>
    </source>
</evidence>
<comment type="caution">
    <text evidence="1">The sequence shown here is derived from an EMBL/GenBank/DDBJ whole genome shotgun (WGS) entry which is preliminary data.</text>
</comment>
<keyword evidence="2" id="KW-1185">Reference proteome</keyword>
<accession>A0ACB9VJI5</accession>
<sequence>MIATKDLSSVSPLSIFALCFILIAALFMQFTCPFHFVRNMAASKSQATSPCFATVGALSHIKTSDSNWSLQSWTHQLREGKQDFTVPSAWASRKDKNGGEDCQWSYLRLNDLIFNEDKRSVKRNAYDKRYRVAIDLKTILNFSTLKLWFSIYLFKKCSEGRCRNDLVAENSHVPLNVDLASSNPKQLDKLISIGQKSDLDQDLFQNNNERFNFPGGTVAKHSSANAGDRKTPQAMEQLNPCTASTEARAPGSSDCNY</sequence>
<dbReference type="EMBL" id="CM043026">
    <property type="protein sequence ID" value="KAI4589902.1"/>
    <property type="molecule type" value="Genomic_DNA"/>
</dbReference>
<dbReference type="Proteomes" id="UP001057279">
    <property type="component" value="Linkage Group LG01"/>
</dbReference>